<dbReference type="EMBL" id="BPQB01000001">
    <property type="protein sequence ID" value="GJE84500.1"/>
    <property type="molecule type" value="Genomic_DNA"/>
</dbReference>
<evidence type="ECO:0000313" key="6">
    <source>
        <dbReference type="EMBL" id="GJE84500.1"/>
    </source>
</evidence>
<evidence type="ECO:0000313" key="7">
    <source>
        <dbReference type="Proteomes" id="UP000703269"/>
    </source>
</evidence>
<keyword evidence="1" id="KW-0479">Metal-binding</keyword>
<gene>
    <name evidence="6" type="ORF">PsYK624_005760</name>
</gene>
<dbReference type="Proteomes" id="UP000703269">
    <property type="component" value="Unassembled WGS sequence"/>
</dbReference>
<reference evidence="6 7" key="1">
    <citation type="submission" date="2021-08" db="EMBL/GenBank/DDBJ databases">
        <title>Draft Genome Sequence of Phanerochaete sordida strain YK-624.</title>
        <authorList>
            <person name="Mori T."/>
            <person name="Dohra H."/>
            <person name="Suzuki T."/>
            <person name="Kawagishi H."/>
            <person name="Hirai H."/>
        </authorList>
    </citation>
    <scope>NUCLEOTIDE SEQUENCE [LARGE SCALE GENOMIC DNA]</scope>
    <source>
        <strain evidence="6 7">YK-624</strain>
    </source>
</reference>
<keyword evidence="3" id="KW-0862">Zinc</keyword>
<evidence type="ECO:0000256" key="1">
    <source>
        <dbReference type="ARBA" id="ARBA00022723"/>
    </source>
</evidence>
<evidence type="ECO:0000256" key="3">
    <source>
        <dbReference type="ARBA" id="ARBA00022833"/>
    </source>
</evidence>
<protein>
    <submittedName>
        <fullName evidence="6">Zinc finger MYND domain-containing protein</fullName>
    </submittedName>
</protein>
<name>A0A9P3FY62_9APHY</name>
<dbReference type="Pfam" id="PF01753">
    <property type="entry name" value="zf-MYND"/>
    <property type="match status" value="1"/>
</dbReference>
<comment type="caution">
    <text evidence="6">The sequence shown here is derived from an EMBL/GenBank/DDBJ whole genome shotgun (WGS) entry which is preliminary data.</text>
</comment>
<dbReference type="GO" id="GO:0008270">
    <property type="term" value="F:zinc ion binding"/>
    <property type="evidence" value="ECO:0007669"/>
    <property type="project" value="UniProtKB-KW"/>
</dbReference>
<dbReference type="PROSITE" id="PS50865">
    <property type="entry name" value="ZF_MYND_2"/>
    <property type="match status" value="1"/>
</dbReference>
<keyword evidence="7" id="KW-1185">Reference proteome</keyword>
<feature type="domain" description="MYND-type" evidence="5">
    <location>
        <begin position="166"/>
        <end position="207"/>
    </location>
</feature>
<dbReference type="OrthoDB" id="341421at2759"/>
<proteinExistence type="predicted"/>
<evidence type="ECO:0000256" key="4">
    <source>
        <dbReference type="PROSITE-ProRule" id="PRU00134"/>
    </source>
</evidence>
<dbReference type="SUPFAM" id="SSF144232">
    <property type="entry name" value="HIT/MYND zinc finger-like"/>
    <property type="match status" value="1"/>
</dbReference>
<evidence type="ECO:0000256" key="2">
    <source>
        <dbReference type="ARBA" id="ARBA00022771"/>
    </source>
</evidence>
<keyword evidence="2 4" id="KW-0863">Zinc-finger</keyword>
<dbReference type="PROSITE" id="PS01360">
    <property type="entry name" value="ZF_MYND_1"/>
    <property type="match status" value="1"/>
</dbReference>
<sequence length="218" mass="24416">MSSKTSTAAPSETYLDLLMIVYGSTASDPLDDSRFCGEGQRRVEVRLAPAIPPDAATSLRRRQEWAHKLAQRTTLDMKHSQAWHCEFCDKLARESFVQNAGWFHLDPPKLNIYVHLVCNSVVGPCAARLRETADLFAEQSGGGPDPHKRMPDRFAPAHRFPPAASCLCCQAEQTVGKELKRCGACKLVRYCSAACQKEDWGRHKATCKAIKEVKWVWK</sequence>
<dbReference type="AlphaFoldDB" id="A0A9P3FY62"/>
<organism evidence="6 7">
    <name type="scientific">Phanerochaete sordida</name>
    <dbReference type="NCBI Taxonomy" id="48140"/>
    <lineage>
        <taxon>Eukaryota</taxon>
        <taxon>Fungi</taxon>
        <taxon>Dikarya</taxon>
        <taxon>Basidiomycota</taxon>
        <taxon>Agaricomycotina</taxon>
        <taxon>Agaricomycetes</taxon>
        <taxon>Polyporales</taxon>
        <taxon>Phanerochaetaceae</taxon>
        <taxon>Phanerochaete</taxon>
    </lineage>
</organism>
<dbReference type="InterPro" id="IPR002893">
    <property type="entry name" value="Znf_MYND"/>
</dbReference>
<evidence type="ECO:0000259" key="5">
    <source>
        <dbReference type="PROSITE" id="PS50865"/>
    </source>
</evidence>
<accession>A0A9P3FY62</accession>
<dbReference type="Gene3D" id="6.10.140.2220">
    <property type="match status" value="1"/>
</dbReference>